<feature type="region of interest" description="Disordered" evidence="1">
    <location>
        <begin position="1"/>
        <end position="38"/>
    </location>
</feature>
<reference evidence="2 3" key="1">
    <citation type="submission" date="2015-03" db="EMBL/GenBank/DDBJ databases">
        <title>Genomics and transcriptomics of the oil-accumulating basidiomycete yeast T. oleaginosus allow insights into substrate utilization and the diverse evolutionary trajectories of mating systems in fungi.</title>
        <authorList>
            <consortium name="DOE Joint Genome Institute"/>
            <person name="Kourist R."/>
            <person name="Kracht O."/>
            <person name="Bracharz F."/>
            <person name="Lipzen A."/>
            <person name="Nolan M."/>
            <person name="Ohm R."/>
            <person name="Grigoriev I."/>
            <person name="Sun S."/>
            <person name="Heitman J."/>
            <person name="Bruck T."/>
            <person name="Nowrousian M."/>
        </authorList>
    </citation>
    <scope>NUCLEOTIDE SEQUENCE [LARGE SCALE GENOMIC DNA]</scope>
    <source>
        <strain evidence="2 3">IBC0246</strain>
    </source>
</reference>
<feature type="compositionally biased region" description="Pro residues" evidence="1">
    <location>
        <begin position="219"/>
        <end position="234"/>
    </location>
</feature>
<feature type="compositionally biased region" description="Basic and acidic residues" evidence="1">
    <location>
        <begin position="7"/>
        <end position="20"/>
    </location>
</feature>
<proteinExistence type="predicted"/>
<name>A0A0J1B9Q5_9TREE</name>
<feature type="region of interest" description="Disordered" evidence="1">
    <location>
        <begin position="156"/>
        <end position="193"/>
    </location>
</feature>
<evidence type="ECO:0000313" key="2">
    <source>
        <dbReference type="EMBL" id="KLT44584.1"/>
    </source>
</evidence>
<dbReference type="RefSeq" id="XP_018281075.1">
    <property type="nucleotide sequence ID" value="XM_018425204.1"/>
</dbReference>
<dbReference type="AlphaFoldDB" id="A0A0J1B9Q5"/>
<accession>A0A0J1B9Q5</accession>
<protein>
    <submittedName>
        <fullName evidence="2">Uncharacterized protein</fullName>
    </submittedName>
</protein>
<evidence type="ECO:0000256" key="1">
    <source>
        <dbReference type="SAM" id="MobiDB-lite"/>
    </source>
</evidence>
<keyword evidence="3" id="KW-1185">Reference proteome</keyword>
<dbReference type="Proteomes" id="UP000053611">
    <property type="component" value="Unassembled WGS sequence"/>
</dbReference>
<sequence>MSSKRRVILDDGSEHDHNEYTEDEDSSATLASPTEIPAAGRNTLFGDDVVRDYHGEDFVDAGPVSTPAQHFGAAGLLDPSATPWPQLPPAVFLQHLHMQVANVQGHRTEQLLREIGLVLLGHREEDKLPYILNPPPFPEWEELQAIHVRAAAISNNKKSTGTASSGTAGSRPPTSTTGARDLPPPVAHYSSRVDPSTFDYPAAEPVGAAAHGMPTYVPQAPPAVPQGRPAPPGAPFATPASGERSGATSNSA</sequence>
<evidence type="ECO:0000313" key="3">
    <source>
        <dbReference type="Proteomes" id="UP000053611"/>
    </source>
</evidence>
<feature type="compositionally biased region" description="Low complexity" evidence="1">
    <location>
        <begin position="159"/>
        <end position="170"/>
    </location>
</feature>
<gene>
    <name evidence="2" type="ORF">CC85DRAFT_300423</name>
</gene>
<feature type="region of interest" description="Disordered" evidence="1">
    <location>
        <begin position="212"/>
        <end position="252"/>
    </location>
</feature>
<dbReference type="GeneID" id="28985807"/>
<organism evidence="2 3">
    <name type="scientific">Cutaneotrichosporon oleaginosum</name>
    <dbReference type="NCBI Taxonomy" id="879819"/>
    <lineage>
        <taxon>Eukaryota</taxon>
        <taxon>Fungi</taxon>
        <taxon>Dikarya</taxon>
        <taxon>Basidiomycota</taxon>
        <taxon>Agaricomycotina</taxon>
        <taxon>Tremellomycetes</taxon>
        <taxon>Trichosporonales</taxon>
        <taxon>Trichosporonaceae</taxon>
        <taxon>Cutaneotrichosporon</taxon>
    </lineage>
</organism>
<dbReference type="EMBL" id="KQ087186">
    <property type="protein sequence ID" value="KLT44584.1"/>
    <property type="molecule type" value="Genomic_DNA"/>
</dbReference>